<dbReference type="FunFam" id="3.40.50.300:FF:000006">
    <property type="entry name" value="DNA-binding transcriptional regulator NtrC"/>
    <property type="match status" value="1"/>
</dbReference>
<keyword evidence="6" id="KW-0804">Transcription</keyword>
<keyword evidence="4" id="KW-0238">DNA-binding</keyword>
<evidence type="ECO:0000256" key="7">
    <source>
        <dbReference type="SAM" id="Coils"/>
    </source>
</evidence>
<evidence type="ECO:0000256" key="6">
    <source>
        <dbReference type="ARBA" id="ARBA00023163"/>
    </source>
</evidence>
<dbReference type="PROSITE" id="PS00675">
    <property type="entry name" value="SIGMA54_INTERACT_1"/>
    <property type="match status" value="1"/>
</dbReference>
<dbReference type="AlphaFoldDB" id="A0A8J6NG91"/>
<keyword evidence="2" id="KW-0067">ATP-binding</keyword>
<feature type="domain" description="Sigma-54 factor interaction" evidence="8">
    <location>
        <begin position="194"/>
        <end position="424"/>
    </location>
</feature>
<name>A0A8J6NG91_9BACT</name>
<dbReference type="Gene3D" id="1.10.8.60">
    <property type="match status" value="1"/>
</dbReference>
<dbReference type="InterPro" id="IPR029016">
    <property type="entry name" value="GAF-like_dom_sf"/>
</dbReference>
<dbReference type="Gene3D" id="1.10.10.60">
    <property type="entry name" value="Homeodomain-like"/>
    <property type="match status" value="1"/>
</dbReference>
<evidence type="ECO:0000256" key="3">
    <source>
        <dbReference type="ARBA" id="ARBA00023015"/>
    </source>
</evidence>
<evidence type="ECO:0000256" key="1">
    <source>
        <dbReference type="ARBA" id="ARBA00022741"/>
    </source>
</evidence>
<dbReference type="EMBL" id="JACNJZ010000164">
    <property type="protein sequence ID" value="MBC8318463.1"/>
    <property type="molecule type" value="Genomic_DNA"/>
</dbReference>
<dbReference type="PANTHER" id="PTHR32071">
    <property type="entry name" value="TRANSCRIPTIONAL REGULATORY PROTEIN"/>
    <property type="match status" value="1"/>
</dbReference>
<comment type="caution">
    <text evidence="9">The sequence shown here is derived from an EMBL/GenBank/DDBJ whole genome shotgun (WGS) entry which is preliminary data.</text>
</comment>
<keyword evidence="1" id="KW-0547">Nucleotide-binding</keyword>
<evidence type="ECO:0000259" key="8">
    <source>
        <dbReference type="PROSITE" id="PS50045"/>
    </source>
</evidence>
<proteinExistence type="predicted"/>
<dbReference type="GO" id="GO:0003677">
    <property type="term" value="F:DNA binding"/>
    <property type="evidence" value="ECO:0007669"/>
    <property type="project" value="UniProtKB-KW"/>
</dbReference>
<dbReference type="InterPro" id="IPR025662">
    <property type="entry name" value="Sigma_54_int_dom_ATP-bd_1"/>
</dbReference>
<dbReference type="SUPFAM" id="SSF55781">
    <property type="entry name" value="GAF domain-like"/>
    <property type="match status" value="1"/>
</dbReference>
<dbReference type="CDD" id="cd00009">
    <property type="entry name" value="AAA"/>
    <property type="match status" value="1"/>
</dbReference>
<evidence type="ECO:0000256" key="2">
    <source>
        <dbReference type="ARBA" id="ARBA00022840"/>
    </source>
</evidence>
<dbReference type="SUPFAM" id="SSF52540">
    <property type="entry name" value="P-loop containing nucleoside triphosphate hydrolases"/>
    <property type="match status" value="1"/>
</dbReference>
<evidence type="ECO:0000313" key="9">
    <source>
        <dbReference type="EMBL" id="MBC8318463.1"/>
    </source>
</evidence>
<dbReference type="PROSITE" id="PS50045">
    <property type="entry name" value="SIGMA54_INTERACT_4"/>
    <property type="match status" value="1"/>
</dbReference>
<gene>
    <name evidence="9" type="ORF">H8E41_11200</name>
</gene>
<dbReference type="GO" id="GO:0006355">
    <property type="term" value="P:regulation of DNA-templated transcription"/>
    <property type="evidence" value="ECO:0007669"/>
    <property type="project" value="InterPro"/>
</dbReference>
<evidence type="ECO:0000256" key="5">
    <source>
        <dbReference type="ARBA" id="ARBA00023159"/>
    </source>
</evidence>
<dbReference type="GO" id="GO:0005524">
    <property type="term" value="F:ATP binding"/>
    <property type="evidence" value="ECO:0007669"/>
    <property type="project" value="UniProtKB-KW"/>
</dbReference>
<dbReference type="InterPro" id="IPR003593">
    <property type="entry name" value="AAA+_ATPase"/>
</dbReference>
<dbReference type="PROSITE" id="PS00688">
    <property type="entry name" value="SIGMA54_INTERACT_3"/>
    <property type="match status" value="1"/>
</dbReference>
<dbReference type="InterPro" id="IPR025944">
    <property type="entry name" value="Sigma_54_int_dom_CS"/>
</dbReference>
<dbReference type="Proteomes" id="UP000614424">
    <property type="component" value="Unassembled WGS sequence"/>
</dbReference>
<keyword evidence="5" id="KW-0010">Activator</keyword>
<accession>A0A8J6NG91</accession>
<protein>
    <submittedName>
        <fullName evidence="9">Sigma 54-interacting transcriptional regulator</fullName>
    </submittedName>
</protein>
<dbReference type="InterPro" id="IPR025943">
    <property type="entry name" value="Sigma_54_int_dom_ATP-bd_2"/>
</dbReference>
<dbReference type="Gene3D" id="3.30.450.40">
    <property type="match status" value="1"/>
</dbReference>
<keyword evidence="3" id="KW-0805">Transcription regulation</keyword>
<reference evidence="9 10" key="1">
    <citation type="submission" date="2020-08" db="EMBL/GenBank/DDBJ databases">
        <title>Bridging the membrane lipid divide: bacteria of the FCB group superphylum have the potential to synthesize archaeal ether lipids.</title>
        <authorList>
            <person name="Villanueva L."/>
            <person name="Von Meijenfeldt F.A.B."/>
            <person name="Westbye A.B."/>
            <person name="Yadav S."/>
            <person name="Hopmans E.C."/>
            <person name="Dutilh B.E."/>
            <person name="Sinninghe Damste J.S."/>
        </authorList>
    </citation>
    <scope>NUCLEOTIDE SEQUENCE [LARGE SCALE GENOMIC DNA]</scope>
    <source>
        <strain evidence="9">NIOZ-UU47</strain>
    </source>
</reference>
<dbReference type="PROSITE" id="PS00676">
    <property type="entry name" value="SIGMA54_INTERACT_2"/>
    <property type="match status" value="1"/>
</dbReference>
<dbReference type="InterPro" id="IPR002078">
    <property type="entry name" value="Sigma_54_int"/>
</dbReference>
<dbReference type="InterPro" id="IPR058031">
    <property type="entry name" value="AAA_lid_NorR"/>
</dbReference>
<organism evidence="9 10">
    <name type="scientific">Candidatus Desulfobia pelagia</name>
    <dbReference type="NCBI Taxonomy" id="2841692"/>
    <lineage>
        <taxon>Bacteria</taxon>
        <taxon>Pseudomonadati</taxon>
        <taxon>Thermodesulfobacteriota</taxon>
        <taxon>Desulfobulbia</taxon>
        <taxon>Desulfobulbales</taxon>
        <taxon>Desulfobulbaceae</taxon>
        <taxon>Candidatus Desulfobia</taxon>
    </lineage>
</organism>
<dbReference type="Gene3D" id="3.40.50.300">
    <property type="entry name" value="P-loop containing nucleotide triphosphate hydrolases"/>
    <property type="match status" value="1"/>
</dbReference>
<dbReference type="SMART" id="SM00382">
    <property type="entry name" value="AAA"/>
    <property type="match status" value="1"/>
</dbReference>
<evidence type="ECO:0000256" key="4">
    <source>
        <dbReference type="ARBA" id="ARBA00023125"/>
    </source>
</evidence>
<dbReference type="Pfam" id="PF00158">
    <property type="entry name" value="Sigma54_activat"/>
    <property type="match status" value="1"/>
</dbReference>
<evidence type="ECO:0000313" key="10">
    <source>
        <dbReference type="Proteomes" id="UP000614424"/>
    </source>
</evidence>
<dbReference type="Pfam" id="PF25601">
    <property type="entry name" value="AAA_lid_14"/>
    <property type="match status" value="1"/>
</dbReference>
<feature type="coiled-coil region" evidence="7">
    <location>
        <begin position="165"/>
        <end position="192"/>
    </location>
</feature>
<dbReference type="PANTHER" id="PTHR32071:SF117">
    <property type="entry name" value="PTS-DEPENDENT DIHYDROXYACETONE KINASE OPERON REGULATORY PROTEIN-RELATED"/>
    <property type="match status" value="1"/>
</dbReference>
<dbReference type="InterPro" id="IPR027417">
    <property type="entry name" value="P-loop_NTPase"/>
</dbReference>
<keyword evidence="7" id="KW-0175">Coiled coil</keyword>
<sequence>MQVDKNNFFRKATLRICGSLKIEQALWHLFIYIRDYMPSFEAHLHYYDPAGITRTIAMADSSGGKLLNLKTTYPPEVREYINSGRVREDYIAGDTHKHPLLKYVFKNHHKSRLSSLGVFLIVDKNWVGGITLNARGNNSFAKEHLELFSLLKKPITIALSNSLMYQELLELKERLSDDNRFLQNELQSAIGKEIIGADFGLKGVMDLVQQVAPLKSPVLLLGETGTGKELIARAIHNISPRKNSPFITVNCGAIPESLMDSELFGYEKGAFTGAISRKYGRFERANNGTILLDEIGELPLEIQVRLLRVLQEKEIERVGGTEPIKLDIRVIAATHRDLESMVRQGKFREDLYFRLQVFPVTIPPLRERKGDIIPLVNHFIVKKSREMGLSVPPTLPVDAVDTLLSYSWPGNVRELENAIERALILNQNKPLNFSRGIHFSDKIHEELPDIPTRADLMNLDKAMANHICTALSMSGGKVEGKNGAAQLLEINPGTLRHRMRKLGITFGKNRIKKNP</sequence>